<dbReference type="Proteomes" id="UP000325315">
    <property type="component" value="Unassembled WGS sequence"/>
</dbReference>
<sequence>MVAEIVLCALSVDLIEDKSPHLLALAIEEKTSFQFQPFFSQNLINLSTFSFIFVIPPPANEDAWPDRRPPKG</sequence>
<reference evidence="2" key="1">
    <citation type="journal article" date="2019" name="Plant Biotechnol. J.">
        <title>Genome sequencing of the Australian wild diploid species Gossypium australe highlights disease resistance and delayed gland morphogenesis.</title>
        <authorList>
            <person name="Cai Y."/>
            <person name="Cai X."/>
            <person name="Wang Q."/>
            <person name="Wang P."/>
            <person name="Zhang Y."/>
            <person name="Cai C."/>
            <person name="Xu Y."/>
            <person name="Wang K."/>
            <person name="Zhou Z."/>
            <person name="Wang C."/>
            <person name="Geng S."/>
            <person name="Li B."/>
            <person name="Dong Q."/>
            <person name="Hou Y."/>
            <person name="Wang H."/>
            <person name="Ai P."/>
            <person name="Liu Z."/>
            <person name="Yi F."/>
            <person name="Sun M."/>
            <person name="An G."/>
            <person name="Cheng J."/>
            <person name="Zhang Y."/>
            <person name="Shi Q."/>
            <person name="Xie Y."/>
            <person name="Shi X."/>
            <person name="Chang Y."/>
            <person name="Huang F."/>
            <person name="Chen Y."/>
            <person name="Hong S."/>
            <person name="Mi L."/>
            <person name="Sun Q."/>
            <person name="Zhang L."/>
            <person name="Zhou B."/>
            <person name="Peng R."/>
            <person name="Zhang X."/>
            <person name="Liu F."/>
        </authorList>
    </citation>
    <scope>NUCLEOTIDE SEQUENCE [LARGE SCALE GENOMIC DNA]</scope>
    <source>
        <strain evidence="2">cv. PA1801</strain>
    </source>
</reference>
<organism evidence="1 2">
    <name type="scientific">Gossypium australe</name>
    <dbReference type="NCBI Taxonomy" id="47621"/>
    <lineage>
        <taxon>Eukaryota</taxon>
        <taxon>Viridiplantae</taxon>
        <taxon>Streptophyta</taxon>
        <taxon>Embryophyta</taxon>
        <taxon>Tracheophyta</taxon>
        <taxon>Spermatophyta</taxon>
        <taxon>Magnoliopsida</taxon>
        <taxon>eudicotyledons</taxon>
        <taxon>Gunneridae</taxon>
        <taxon>Pentapetalae</taxon>
        <taxon>rosids</taxon>
        <taxon>malvids</taxon>
        <taxon>Malvales</taxon>
        <taxon>Malvaceae</taxon>
        <taxon>Malvoideae</taxon>
        <taxon>Gossypium</taxon>
    </lineage>
</organism>
<dbReference type="AlphaFoldDB" id="A0A5B6UP55"/>
<dbReference type="EMBL" id="SMMG02000010">
    <property type="protein sequence ID" value="KAA3459028.1"/>
    <property type="molecule type" value="Genomic_DNA"/>
</dbReference>
<dbReference type="OrthoDB" id="9989112at2759"/>
<proteinExistence type="predicted"/>
<gene>
    <name evidence="1" type="primary">rab2A</name>
    <name evidence="1" type="ORF">EPI10_013560</name>
</gene>
<evidence type="ECO:0000313" key="2">
    <source>
        <dbReference type="Proteomes" id="UP000325315"/>
    </source>
</evidence>
<comment type="caution">
    <text evidence="1">The sequence shown here is derived from an EMBL/GenBank/DDBJ whole genome shotgun (WGS) entry which is preliminary data.</text>
</comment>
<protein>
    <submittedName>
        <fullName evidence="1">Ras-related protein RABB1b</fullName>
    </submittedName>
</protein>
<accession>A0A5B6UP55</accession>
<keyword evidence="2" id="KW-1185">Reference proteome</keyword>
<evidence type="ECO:0000313" key="1">
    <source>
        <dbReference type="EMBL" id="KAA3459028.1"/>
    </source>
</evidence>
<name>A0A5B6UP55_9ROSI</name>